<sequence length="478" mass="53522">MARNGDECEPVQATSARQIYCASNTCGANGSGTGIKGLHFYRFPEDARRCRQWIENCGNPTLSEKPVTELCQNTYLCRSHFDASQFETRDGSRRLKPDAVPTVFTPVNFEHLEMDHDYLTVLPRVKQPLKTKSPAVPRAVPLEVTVTSLNQSSTKVHKEHCKRQPRVPRGTTSNSSTSLTDTSGARTTEPSPTALAHTEPLATVAAVPQKASTGAPHRKQAASLQRKHPPVLTRRIAPSAKETPLQKYMLLCAEFKSELKLAEKRKDTLEKLFTGVQEVLFQEAELLNTGDTAILAGSLVKFLQERYCRKPDTLAERVLGSLWSKYHNKQPRKVQQRPFAQVAVFVTAKSQPGRVILGKRKNFLGGGLYQVPCGEIEFGETWEEAACREVFESTAMHVCNLSVCSVVDTVEQSLDYHAVTVFMRGTVDDSEAPEPEAMQPDLCDSWHWRQWQELPSLNELHWPLRDYKAEGLQPFSEC</sequence>
<organism evidence="1 2">
    <name type="scientific">Hyalomma asiaticum</name>
    <name type="common">Tick</name>
    <dbReference type="NCBI Taxonomy" id="266040"/>
    <lineage>
        <taxon>Eukaryota</taxon>
        <taxon>Metazoa</taxon>
        <taxon>Ecdysozoa</taxon>
        <taxon>Arthropoda</taxon>
        <taxon>Chelicerata</taxon>
        <taxon>Arachnida</taxon>
        <taxon>Acari</taxon>
        <taxon>Parasitiformes</taxon>
        <taxon>Ixodida</taxon>
        <taxon>Ixodoidea</taxon>
        <taxon>Ixodidae</taxon>
        <taxon>Hyalomminae</taxon>
        <taxon>Hyalomma</taxon>
    </lineage>
</organism>
<proteinExistence type="predicted"/>
<gene>
    <name evidence="1" type="ORF">HPB50_013612</name>
</gene>
<evidence type="ECO:0000313" key="2">
    <source>
        <dbReference type="Proteomes" id="UP000821845"/>
    </source>
</evidence>
<name>A0ACB7RKQ9_HYAAI</name>
<accession>A0ACB7RKQ9</accession>
<dbReference type="EMBL" id="CM023489">
    <property type="protein sequence ID" value="KAH6922439.1"/>
    <property type="molecule type" value="Genomic_DNA"/>
</dbReference>
<protein>
    <submittedName>
        <fullName evidence="1">Uncharacterized protein</fullName>
    </submittedName>
</protein>
<evidence type="ECO:0000313" key="1">
    <source>
        <dbReference type="EMBL" id="KAH6922439.1"/>
    </source>
</evidence>
<reference evidence="1" key="1">
    <citation type="submission" date="2020-05" db="EMBL/GenBank/DDBJ databases">
        <title>Large-scale comparative analyses of tick genomes elucidate their genetic diversity and vector capacities.</title>
        <authorList>
            <person name="Jia N."/>
            <person name="Wang J."/>
            <person name="Shi W."/>
            <person name="Du L."/>
            <person name="Sun Y."/>
            <person name="Zhan W."/>
            <person name="Jiang J."/>
            <person name="Wang Q."/>
            <person name="Zhang B."/>
            <person name="Ji P."/>
            <person name="Sakyi L.B."/>
            <person name="Cui X."/>
            <person name="Yuan T."/>
            <person name="Jiang B."/>
            <person name="Yang W."/>
            <person name="Lam T.T.-Y."/>
            <person name="Chang Q."/>
            <person name="Ding S."/>
            <person name="Wang X."/>
            <person name="Zhu J."/>
            <person name="Ruan X."/>
            <person name="Zhao L."/>
            <person name="Wei J."/>
            <person name="Que T."/>
            <person name="Du C."/>
            <person name="Cheng J."/>
            <person name="Dai P."/>
            <person name="Han X."/>
            <person name="Huang E."/>
            <person name="Gao Y."/>
            <person name="Liu J."/>
            <person name="Shao H."/>
            <person name="Ye R."/>
            <person name="Li L."/>
            <person name="Wei W."/>
            <person name="Wang X."/>
            <person name="Wang C."/>
            <person name="Yang T."/>
            <person name="Huo Q."/>
            <person name="Li W."/>
            <person name="Guo W."/>
            <person name="Chen H."/>
            <person name="Zhou L."/>
            <person name="Ni X."/>
            <person name="Tian J."/>
            <person name="Zhou Y."/>
            <person name="Sheng Y."/>
            <person name="Liu T."/>
            <person name="Pan Y."/>
            <person name="Xia L."/>
            <person name="Li J."/>
            <person name="Zhao F."/>
            <person name="Cao W."/>
        </authorList>
    </citation>
    <scope>NUCLEOTIDE SEQUENCE</scope>
    <source>
        <strain evidence="1">Hyas-2018</strain>
    </source>
</reference>
<comment type="caution">
    <text evidence="1">The sequence shown here is derived from an EMBL/GenBank/DDBJ whole genome shotgun (WGS) entry which is preliminary data.</text>
</comment>
<dbReference type="Proteomes" id="UP000821845">
    <property type="component" value="Chromosome 9"/>
</dbReference>
<keyword evidence="2" id="KW-1185">Reference proteome</keyword>